<sequence length="272" mass="29296">MSAIRITQAVGLGGTNSLNDVKAVQTALNKLLKLIPPTQALIVDGRLNPRPENSKTIAAIKLFQSKVLNMVRPDGKIDPNGRTHRKINEKLASQVAISGVNTALKMPATNAFWMKTAIAEVGEAEIPGIKANPQILEYFKASKFWGSDDSGGQNAWCGSFVAWVMKQNNMEPVKNAFRAKEWASFGKPLDKPVYGAIGIKSRKGGGHVAFVVGQSADGNYLYMLGGNQSNSVNVAKYKKELWDDFVVPANFDPSSASLPIYTQKASVAGSEA</sequence>
<dbReference type="Proteomes" id="UP000886188">
    <property type="component" value="Unassembled WGS sequence"/>
</dbReference>
<proteinExistence type="predicted"/>
<dbReference type="EMBL" id="DRGM01000128">
    <property type="protein sequence ID" value="HEA17155.1"/>
    <property type="molecule type" value="Genomic_DNA"/>
</dbReference>
<protein>
    <submittedName>
        <fullName evidence="2">TIGR02594 family protein</fullName>
    </submittedName>
</protein>
<dbReference type="Pfam" id="PF05257">
    <property type="entry name" value="CHAP"/>
    <property type="match status" value="1"/>
</dbReference>
<dbReference type="NCBIfam" id="TIGR02594">
    <property type="entry name" value="TIGR02594 family protein"/>
    <property type="match status" value="1"/>
</dbReference>
<name>A0A7V1CZM0_9GAMM</name>
<dbReference type="InterPro" id="IPR036366">
    <property type="entry name" value="PGBDSf"/>
</dbReference>
<evidence type="ECO:0000313" key="2">
    <source>
        <dbReference type="EMBL" id="HEA17155.1"/>
    </source>
</evidence>
<evidence type="ECO:0000259" key="1">
    <source>
        <dbReference type="Pfam" id="PF05257"/>
    </source>
</evidence>
<comment type="caution">
    <text evidence="2">The sequence shown here is derived from an EMBL/GenBank/DDBJ whole genome shotgun (WGS) entry which is preliminary data.</text>
</comment>
<dbReference type="AlphaFoldDB" id="A0A7V1CZM0"/>
<dbReference type="RefSeq" id="WP_304182487.1">
    <property type="nucleotide sequence ID" value="NZ_DRGM01000128.1"/>
</dbReference>
<organism evidence="2">
    <name type="scientific">Pseudoalteromonas prydzensis</name>
    <dbReference type="NCBI Taxonomy" id="182141"/>
    <lineage>
        <taxon>Bacteria</taxon>
        <taxon>Pseudomonadati</taxon>
        <taxon>Pseudomonadota</taxon>
        <taxon>Gammaproteobacteria</taxon>
        <taxon>Alteromonadales</taxon>
        <taxon>Pseudoalteromonadaceae</taxon>
        <taxon>Pseudoalteromonas</taxon>
    </lineage>
</organism>
<dbReference type="Gene3D" id="1.10.101.10">
    <property type="entry name" value="PGBD-like superfamily/PGBD"/>
    <property type="match status" value="1"/>
</dbReference>
<accession>A0A7V1CZM0</accession>
<dbReference type="InterPro" id="IPR007921">
    <property type="entry name" value="CHAP_dom"/>
</dbReference>
<dbReference type="InterPro" id="IPR013423">
    <property type="entry name" value="CHP02594"/>
</dbReference>
<gene>
    <name evidence="2" type="ORF">ENH88_12060</name>
</gene>
<feature type="domain" description="Peptidase C51" evidence="1">
    <location>
        <begin position="151"/>
        <end position="227"/>
    </location>
</feature>
<reference evidence="2" key="1">
    <citation type="journal article" date="2020" name="mSystems">
        <title>Genome- and Community-Level Interaction Insights into Carbon Utilization and Element Cycling Functions of Hydrothermarchaeota in Hydrothermal Sediment.</title>
        <authorList>
            <person name="Zhou Z."/>
            <person name="Liu Y."/>
            <person name="Xu W."/>
            <person name="Pan J."/>
            <person name="Luo Z.H."/>
            <person name="Li M."/>
        </authorList>
    </citation>
    <scope>NUCLEOTIDE SEQUENCE [LARGE SCALE GENOMIC DNA]</scope>
    <source>
        <strain evidence="2">HyVt-346</strain>
    </source>
</reference>